<dbReference type="PANTHER" id="PTHR20883:SF48">
    <property type="entry name" value="ECTOINE DIOXYGENASE"/>
    <property type="match status" value="1"/>
</dbReference>
<dbReference type="PANTHER" id="PTHR20883">
    <property type="entry name" value="PHYTANOYL-COA DIOXYGENASE DOMAIN CONTAINING 1"/>
    <property type="match status" value="1"/>
</dbReference>
<dbReference type="Pfam" id="PF05721">
    <property type="entry name" value="PhyH"/>
    <property type="match status" value="1"/>
</dbReference>
<dbReference type="Proteomes" id="UP000531581">
    <property type="component" value="Unassembled WGS sequence"/>
</dbReference>
<dbReference type="EMBL" id="JABEOV010000024">
    <property type="protein sequence ID" value="NNG54935.1"/>
    <property type="molecule type" value="Genomic_DNA"/>
</dbReference>
<dbReference type="GO" id="GO:0005506">
    <property type="term" value="F:iron ion binding"/>
    <property type="evidence" value="ECO:0007669"/>
    <property type="project" value="UniProtKB-ARBA"/>
</dbReference>
<evidence type="ECO:0000313" key="5">
    <source>
        <dbReference type="Proteomes" id="UP000557656"/>
    </source>
</evidence>
<dbReference type="InterPro" id="IPR008775">
    <property type="entry name" value="Phytyl_CoA_dOase-like"/>
</dbReference>
<keyword evidence="3" id="KW-0560">Oxidoreductase</keyword>
<reference evidence="4 5" key="1">
    <citation type="submission" date="2020-05" db="EMBL/GenBank/DDBJ databases">
        <title>Draft Genome Sequences of Sphingomonas sp. Isolated from the International Space Station.</title>
        <authorList>
            <person name="Bijlani S."/>
            <person name="Singh N.K."/>
            <person name="Mason C.E."/>
            <person name="Wang C.C."/>
            <person name="Venkateswaran K."/>
        </authorList>
    </citation>
    <scope>NUCLEOTIDE SEQUENCE [LARGE SCALE GENOMIC DNA]</scope>
    <source>
        <strain evidence="2 5">IIF7SW-B5</strain>
        <strain evidence="3">ISS-IIF7SWP</strain>
    </source>
</reference>
<protein>
    <submittedName>
        <fullName evidence="3">Phytanoyl-CoA dioxygenase family protein</fullName>
    </submittedName>
</protein>
<name>A0A7Y7QX84_9SPHN</name>
<dbReference type="AlphaFoldDB" id="A0A7Y7QX84"/>
<organism evidence="3 4">
    <name type="scientific">Sphingomonas sanguinis</name>
    <dbReference type="NCBI Taxonomy" id="33051"/>
    <lineage>
        <taxon>Bacteria</taxon>
        <taxon>Pseudomonadati</taxon>
        <taxon>Pseudomonadota</taxon>
        <taxon>Alphaproteobacteria</taxon>
        <taxon>Sphingomonadales</taxon>
        <taxon>Sphingomonadaceae</taxon>
        <taxon>Sphingomonas</taxon>
    </lineage>
</organism>
<evidence type="ECO:0000313" key="4">
    <source>
        <dbReference type="Proteomes" id="UP000531581"/>
    </source>
</evidence>
<keyword evidence="5" id="KW-1185">Reference proteome</keyword>
<evidence type="ECO:0000256" key="1">
    <source>
        <dbReference type="ARBA" id="ARBA00001954"/>
    </source>
</evidence>
<dbReference type="GO" id="GO:0016706">
    <property type="term" value="F:2-oxoglutarate-dependent dioxygenase activity"/>
    <property type="evidence" value="ECO:0007669"/>
    <property type="project" value="UniProtKB-ARBA"/>
</dbReference>
<dbReference type="SUPFAM" id="SSF51197">
    <property type="entry name" value="Clavaminate synthase-like"/>
    <property type="match status" value="1"/>
</dbReference>
<comment type="cofactor">
    <cofactor evidence="1">
        <name>Fe(2+)</name>
        <dbReference type="ChEBI" id="CHEBI:29033"/>
    </cofactor>
</comment>
<dbReference type="EMBL" id="JABYQV010000014">
    <property type="protein sequence ID" value="NVP32380.1"/>
    <property type="molecule type" value="Genomic_DNA"/>
</dbReference>
<evidence type="ECO:0000313" key="3">
    <source>
        <dbReference type="EMBL" id="NVP32380.1"/>
    </source>
</evidence>
<evidence type="ECO:0000313" key="2">
    <source>
        <dbReference type="EMBL" id="NNG54935.1"/>
    </source>
</evidence>
<dbReference type="Proteomes" id="UP000557656">
    <property type="component" value="Unassembled WGS sequence"/>
</dbReference>
<gene>
    <name evidence="2" type="ORF">HKX05_16415</name>
    <name evidence="3" type="ORF">HLV41_15165</name>
</gene>
<sequence>MLTDDHLHFFRKYGYLHLPNAIAADEIQAIRSVADSFLDLRDSPPEAWREDFKTGSIVGDDDDSDVSLCRVEYPLGKSRELLNLVAHPQILELAYRLHGGVSILTWEDMIIKVPERGVAVPFHQDLLYQSTRSTVFSIGVYIDDSGASPLHVLPGTQTLGPLTPEQIATLVKERADEIVEVPVKAGDLLVHNVLMVHGSEINRGATPRRVIYFEFRTAEQLQTDSPWSQQWIDARRRYVPAAIRSRRQARGIDQLGDSRFEWAAGLDDDPESVDFRVHHDDVMPGYLQDGLKTT</sequence>
<comment type="caution">
    <text evidence="3">The sequence shown here is derived from an EMBL/GenBank/DDBJ whole genome shotgun (WGS) entry which is preliminary data.</text>
</comment>
<dbReference type="RefSeq" id="WP_170171205.1">
    <property type="nucleotide sequence ID" value="NZ_JABEOV010000024.1"/>
</dbReference>
<keyword evidence="3" id="KW-0223">Dioxygenase</keyword>
<dbReference type="Gene3D" id="2.60.120.620">
    <property type="entry name" value="q2cbj1_9rhob like domain"/>
    <property type="match status" value="1"/>
</dbReference>
<proteinExistence type="predicted"/>
<accession>A0A7Y7QX84</accession>